<dbReference type="GO" id="GO:0006097">
    <property type="term" value="P:glyoxylate cycle"/>
    <property type="evidence" value="ECO:0007669"/>
    <property type="project" value="UniProtKB-UniRule"/>
</dbReference>
<evidence type="ECO:0000256" key="7">
    <source>
        <dbReference type="ARBA" id="ARBA00022842"/>
    </source>
</evidence>
<evidence type="ECO:0000256" key="1">
    <source>
        <dbReference type="ARBA" id="ARBA00001946"/>
    </source>
</evidence>
<dbReference type="GO" id="GO:0009436">
    <property type="term" value="P:glyoxylate catabolic process"/>
    <property type="evidence" value="ECO:0007669"/>
    <property type="project" value="TreeGrafter"/>
</dbReference>
<evidence type="ECO:0000256" key="13">
    <source>
        <dbReference type="RuleBase" id="RU003572"/>
    </source>
</evidence>
<keyword evidence="6 10" id="KW-0479">Metal-binding</keyword>
<dbReference type="GO" id="GO:0005829">
    <property type="term" value="C:cytosol"/>
    <property type="evidence" value="ECO:0007669"/>
    <property type="project" value="TreeGrafter"/>
</dbReference>
<evidence type="ECO:0000259" key="16">
    <source>
        <dbReference type="Pfam" id="PF20658"/>
    </source>
</evidence>
<comment type="subunit">
    <text evidence="10">Monomer.</text>
</comment>
<evidence type="ECO:0000256" key="3">
    <source>
        <dbReference type="ARBA" id="ARBA00022490"/>
    </source>
</evidence>
<dbReference type="PANTHER" id="PTHR42739:SF1">
    <property type="entry name" value="MALATE SYNTHASE G"/>
    <property type="match status" value="1"/>
</dbReference>
<keyword evidence="5 10" id="KW-0808">Transferase</keyword>
<dbReference type="Gene3D" id="1.20.1220.12">
    <property type="entry name" value="Malate synthase, domain III"/>
    <property type="match status" value="1"/>
</dbReference>
<dbReference type="SUPFAM" id="SSF51645">
    <property type="entry name" value="Malate synthase G"/>
    <property type="match status" value="1"/>
</dbReference>
<evidence type="ECO:0000313" key="19">
    <source>
        <dbReference type="Proteomes" id="UP000244189"/>
    </source>
</evidence>
<feature type="binding site" evidence="10">
    <location>
        <position position="518"/>
    </location>
    <ligand>
        <name>acetyl-CoA</name>
        <dbReference type="ChEBI" id="CHEBI:57288"/>
    </ligand>
</feature>
<comment type="subcellular location">
    <subcellularLocation>
        <location evidence="10 13">Cytoplasm</location>
    </subcellularLocation>
</comment>
<reference evidence="18 19" key="1">
    <citation type="submission" date="2018-04" db="EMBL/GenBank/DDBJ databases">
        <title>Genomic Encyclopedia of Type Strains, Phase III (KMG-III): the genomes of soil and plant-associated and newly described type strains.</title>
        <authorList>
            <person name="Whitman W."/>
        </authorList>
    </citation>
    <scope>NUCLEOTIDE SEQUENCE [LARGE SCALE GENOMIC DNA]</scope>
    <source>
        <strain evidence="18 19">MA101b</strain>
    </source>
</reference>
<dbReference type="Pfam" id="PF20656">
    <property type="entry name" value="MS_N"/>
    <property type="match status" value="1"/>
</dbReference>
<feature type="binding site" evidence="10">
    <location>
        <position position="253"/>
    </location>
    <ligand>
        <name>acetyl-CoA</name>
        <dbReference type="ChEBI" id="CHEBI:57288"/>
    </ligand>
</feature>
<feature type="domain" description="Malate synthase N-terminal" evidence="15">
    <location>
        <begin position="17"/>
        <end position="69"/>
    </location>
</feature>
<feature type="binding site" evidence="10">
    <location>
        <position position="317"/>
    </location>
    <ligand>
        <name>glyoxylate</name>
        <dbReference type="ChEBI" id="CHEBI:36655"/>
    </ligand>
</feature>
<feature type="active site" description="Proton donor" evidence="10 12">
    <location>
        <position position="608"/>
    </location>
</feature>
<evidence type="ECO:0000313" key="18">
    <source>
        <dbReference type="EMBL" id="PTQ60034.1"/>
    </source>
</evidence>
<sequence>MADRIDKAGLKIAEPLVTFIETRVLPGTGFDAAEFWQGMADIYQRFAPENAALLDVRDGLQARIDAWHDAQAGTSIDQAAYQAFLREIGYLVDEPAPFAVAPTNVDAEVALLAGPQLVVPILNARFLLNAANARWGSLYDALYGTDAIPGTAAPGGYDAARGAQVISWAKAFLDEAVPLANGSWTDWTGGTPDLADPGQLVGHAGDTILLQHNGLHIELVIDREHLIGRTDPAGLADVVLESALTTIADLEDSVAAVDADDKVAAYANWLGLMQGDLTASFEKGGRTQTRALDPDRHYTAPDGSAFTLPGRSLMFVRNVGHLMTTPAILLPDGSQAPEGILDGIVTSLIALHDLNGAGALRNSRAGSIYIVKPKMHGPAEAGFTNRLFDAIEDLLGLARHTIKVGVMDEERRTSANLAACIAAVKDRVVFINTGFLDRTGDEMHTSMRAGPMIRKGEMKGASWIKAYEDRNVQIGLACGFGGKAQIGKGMWAAPDRMADMLDQKIGHPQTGASTAWVPSPTAATLHATHYHRVDVFARQAERKREGVASLDALLTVPVATGHNWQPDAVREELENNAQGILGYVVRWIDQGVGCSKVPDIHDVGLMEDRATLRISSQHMANWLLHGIATPDAADAALRRMAAKVDAQNAGDPLYRPMAGHEDDSLAFQAARALVFDGLTQPNGYTEPLLHAYRARVKAQDA</sequence>
<dbReference type="Pfam" id="PF01274">
    <property type="entry name" value="MS_TIM-barrel"/>
    <property type="match status" value="1"/>
</dbReference>
<evidence type="ECO:0000259" key="17">
    <source>
        <dbReference type="Pfam" id="PF20659"/>
    </source>
</evidence>
<comment type="similarity">
    <text evidence="10 13">Belongs to the malate synthase family. GlcB subfamily.</text>
</comment>
<evidence type="ECO:0000256" key="12">
    <source>
        <dbReference type="PIRSR" id="PIRSR601465-50"/>
    </source>
</evidence>
<dbReference type="Proteomes" id="UP000244189">
    <property type="component" value="Unassembled WGS sequence"/>
</dbReference>
<dbReference type="InterPro" id="IPR044856">
    <property type="entry name" value="Malate_synth_C_sf"/>
</dbReference>
<dbReference type="HAMAP" id="MF_00641">
    <property type="entry name" value="Malate_synth_G"/>
    <property type="match status" value="1"/>
</dbReference>
<comment type="caution">
    <text evidence="18">The sequence shown here is derived from an EMBL/GenBank/DDBJ whole genome shotgun (WGS) entry which is preliminary data.</text>
</comment>
<feature type="binding site" evidence="10">
    <location>
        <position position="118"/>
    </location>
    <ligand>
        <name>acetyl-CoA</name>
        <dbReference type="ChEBI" id="CHEBI:57288"/>
    </ligand>
</feature>
<keyword evidence="4 10" id="KW-0816">Tricarboxylic acid cycle</keyword>
<proteinExistence type="inferred from homology"/>
<feature type="binding site" evidence="10">
    <location>
        <position position="409"/>
    </location>
    <ligand>
        <name>Mg(2+)</name>
        <dbReference type="ChEBI" id="CHEBI:18420"/>
    </ligand>
</feature>
<comment type="function">
    <text evidence="10">Involved in the glycolate utilization. Catalyzes the condensation and subsequent hydrolysis of acetyl-coenzyme A (acetyl-CoA) and glyoxylate to form malate and CoA.</text>
</comment>
<keyword evidence="3 10" id="KW-0963">Cytoplasm</keyword>
<feature type="binding site" evidence="10">
    <location>
        <position position="290"/>
    </location>
    <ligand>
        <name>acetyl-CoA</name>
        <dbReference type="ChEBI" id="CHEBI:57288"/>
    </ligand>
</feature>
<feature type="binding site" evidence="10">
    <location>
        <position position="409"/>
    </location>
    <ligand>
        <name>glyoxylate</name>
        <dbReference type="ChEBI" id="CHEBI:36655"/>
    </ligand>
</feature>
<comment type="caution">
    <text evidence="10">Lacks conserved residue(s) required for the propagation of feature annotation.</text>
</comment>
<protein>
    <recommendedName>
        <fullName evidence="10 11">Malate synthase G</fullName>
        <ecNumber evidence="10 11">2.3.3.9</ecNumber>
    </recommendedName>
</protein>
<keyword evidence="7 10" id="KW-0460">Magnesium</keyword>
<evidence type="ECO:0000256" key="4">
    <source>
        <dbReference type="ARBA" id="ARBA00022532"/>
    </source>
</evidence>
<dbReference type="NCBIfam" id="TIGR01345">
    <property type="entry name" value="malate_syn_G"/>
    <property type="match status" value="1"/>
</dbReference>
<evidence type="ECO:0000259" key="14">
    <source>
        <dbReference type="Pfam" id="PF01274"/>
    </source>
</evidence>
<dbReference type="Gene3D" id="3.20.20.360">
    <property type="entry name" value="Malate synthase, domain 3"/>
    <property type="match status" value="2"/>
</dbReference>
<evidence type="ECO:0000256" key="11">
    <source>
        <dbReference type="NCBIfam" id="TIGR01345"/>
    </source>
</evidence>
<feature type="binding site" evidence="10">
    <location>
        <position position="437"/>
    </location>
    <ligand>
        <name>Mg(2+)</name>
        <dbReference type="ChEBI" id="CHEBI:18420"/>
    </ligand>
</feature>
<accession>A0A2T5GL53</accession>
<dbReference type="RefSeq" id="WP_107958883.1">
    <property type="nucleotide sequence ID" value="NZ_QAOG01000004.1"/>
</dbReference>
<feature type="domain" description="Malate synthase G alpha-beta insertion" evidence="16">
    <location>
        <begin position="157"/>
        <end position="206"/>
    </location>
</feature>
<evidence type="ECO:0000256" key="9">
    <source>
        <dbReference type="ARBA" id="ARBA00047918"/>
    </source>
</evidence>
<feature type="domain" description="Malate synthase C-terminal" evidence="17">
    <location>
        <begin position="569"/>
        <end position="649"/>
    </location>
</feature>
<keyword evidence="2 10" id="KW-0329">Glyoxylate bypass</keyword>
<dbReference type="InterPro" id="IPR001465">
    <property type="entry name" value="Malate_synthase_TIM"/>
</dbReference>
<feature type="modified residue" description="Cysteine sulfenic acid (-SOH)" evidence="10">
    <location>
        <position position="594"/>
    </location>
</feature>
<dbReference type="InterPro" id="IPR048357">
    <property type="entry name" value="MSG_insertion"/>
</dbReference>
<feature type="binding site" evidence="10">
    <location>
        <begin position="125"/>
        <end position="126"/>
    </location>
    <ligand>
        <name>acetyl-CoA</name>
        <dbReference type="ChEBI" id="CHEBI:57288"/>
    </ligand>
</feature>
<comment type="catalytic activity">
    <reaction evidence="9 10 13">
        <text>glyoxylate + acetyl-CoA + H2O = (S)-malate + CoA + H(+)</text>
        <dbReference type="Rhea" id="RHEA:18181"/>
        <dbReference type="ChEBI" id="CHEBI:15377"/>
        <dbReference type="ChEBI" id="CHEBI:15378"/>
        <dbReference type="ChEBI" id="CHEBI:15589"/>
        <dbReference type="ChEBI" id="CHEBI:36655"/>
        <dbReference type="ChEBI" id="CHEBI:57287"/>
        <dbReference type="ChEBI" id="CHEBI:57288"/>
        <dbReference type="EC" id="2.3.3.9"/>
    </reaction>
</comment>
<dbReference type="PANTHER" id="PTHR42739">
    <property type="entry name" value="MALATE SYNTHASE G"/>
    <property type="match status" value="1"/>
</dbReference>
<comment type="cofactor">
    <cofactor evidence="1 10">
        <name>Mg(2+)</name>
        <dbReference type="ChEBI" id="CHEBI:18420"/>
    </cofactor>
</comment>
<dbReference type="GO" id="GO:0004474">
    <property type="term" value="F:malate synthase activity"/>
    <property type="evidence" value="ECO:0007669"/>
    <property type="project" value="UniProtKB-UniRule"/>
</dbReference>
<evidence type="ECO:0000256" key="6">
    <source>
        <dbReference type="ARBA" id="ARBA00022723"/>
    </source>
</evidence>
<comment type="pathway">
    <text evidence="10 13">Carbohydrate metabolism; glyoxylate cycle; (S)-malate from isocitrate: step 2/2.</text>
</comment>
<dbReference type="InterPro" id="IPR048356">
    <property type="entry name" value="MS_N"/>
</dbReference>
<dbReference type="AlphaFoldDB" id="A0A2T5GL53"/>
<dbReference type="InterPro" id="IPR046363">
    <property type="entry name" value="MS_N_TIM-barrel_dom"/>
</dbReference>
<evidence type="ECO:0000256" key="2">
    <source>
        <dbReference type="ARBA" id="ARBA00022435"/>
    </source>
</evidence>
<dbReference type="InterPro" id="IPR048355">
    <property type="entry name" value="MS_C"/>
</dbReference>
<dbReference type="InterPro" id="IPR006253">
    <property type="entry name" value="Malate_synthG"/>
</dbReference>
<evidence type="ECO:0000256" key="8">
    <source>
        <dbReference type="ARBA" id="ARBA00023097"/>
    </source>
</evidence>
<feature type="domain" description="Malate synthase TIM barrel" evidence="14">
    <location>
        <begin position="314"/>
        <end position="545"/>
    </location>
</feature>
<dbReference type="InterPro" id="IPR011076">
    <property type="entry name" value="Malate_synth_sf"/>
</dbReference>
<feature type="binding site" evidence="10">
    <location>
        <begin position="434"/>
        <end position="437"/>
    </location>
    <ligand>
        <name>glyoxylate</name>
        <dbReference type="ChEBI" id="CHEBI:36655"/>
    </ligand>
</feature>
<name>A0A2T5GL53_9SPHN</name>
<dbReference type="Pfam" id="PF20659">
    <property type="entry name" value="MS_C"/>
    <property type="match status" value="1"/>
</dbReference>
<dbReference type="GO" id="GO:0000287">
    <property type="term" value="F:magnesium ion binding"/>
    <property type="evidence" value="ECO:0007669"/>
    <property type="project" value="TreeGrafter"/>
</dbReference>
<evidence type="ECO:0000256" key="10">
    <source>
        <dbReference type="HAMAP-Rule" id="MF_00641"/>
    </source>
</evidence>
<evidence type="ECO:0000256" key="5">
    <source>
        <dbReference type="ARBA" id="ARBA00022679"/>
    </source>
</evidence>
<keyword evidence="8 10" id="KW-0558">Oxidation</keyword>
<dbReference type="NCBIfam" id="NF002825">
    <property type="entry name" value="PRK02999.1"/>
    <property type="match status" value="1"/>
</dbReference>
<evidence type="ECO:0000259" key="15">
    <source>
        <dbReference type="Pfam" id="PF20656"/>
    </source>
</evidence>
<dbReference type="EMBL" id="QAOG01000004">
    <property type="protein sequence ID" value="PTQ60034.1"/>
    <property type="molecule type" value="Genomic_DNA"/>
</dbReference>
<dbReference type="GO" id="GO:0006099">
    <property type="term" value="P:tricarboxylic acid cycle"/>
    <property type="evidence" value="ECO:0007669"/>
    <property type="project" value="UniProtKB-KW"/>
</dbReference>
<gene>
    <name evidence="10" type="primary">glcB</name>
    <name evidence="18" type="ORF">C8J26_2894</name>
</gene>
<dbReference type="UniPathway" id="UPA00703">
    <property type="reaction ID" value="UER00720"/>
</dbReference>
<feature type="active site" description="Proton acceptor" evidence="10 12">
    <location>
        <position position="317"/>
    </location>
</feature>
<organism evidence="18 19">
    <name type="scientific">Sphingomonas aurantiaca</name>
    <dbReference type="NCBI Taxonomy" id="185949"/>
    <lineage>
        <taxon>Bacteria</taxon>
        <taxon>Pseudomonadati</taxon>
        <taxon>Pseudomonadota</taxon>
        <taxon>Alphaproteobacteria</taxon>
        <taxon>Sphingomonadales</taxon>
        <taxon>Sphingomonadaceae</taxon>
        <taxon>Sphingomonas</taxon>
    </lineage>
</organism>
<keyword evidence="19" id="KW-1185">Reference proteome</keyword>
<dbReference type="Pfam" id="PF20658">
    <property type="entry name" value="MSG_insertion"/>
    <property type="match status" value="1"/>
</dbReference>
<dbReference type="EC" id="2.3.3.9" evidence="10 11"/>